<keyword evidence="1" id="KW-1133">Transmembrane helix</keyword>
<keyword evidence="2" id="KW-0732">Signal</keyword>
<keyword evidence="1" id="KW-0812">Transmembrane</keyword>
<dbReference type="STRING" id="228230.RMCC_6325"/>
<protein>
    <submittedName>
        <fullName evidence="3">Uncharacterized protein</fullName>
    </submittedName>
</protein>
<reference evidence="4" key="2">
    <citation type="submission" date="2016-02" db="EMBL/GenBank/DDBJ databases">
        <title>Draft genome sequence of five rapidly growing Mycobacterium species.</title>
        <authorList>
            <person name="Katahira K."/>
            <person name="Gotou Y."/>
            <person name="Iida K."/>
            <person name="Ogura Y."/>
            <person name="Hayashi T."/>
        </authorList>
    </citation>
    <scope>NUCLEOTIDE SEQUENCE [LARGE SCALE GENOMIC DNA]</scope>
    <source>
        <strain evidence="4">JCM15298</strain>
    </source>
</reference>
<dbReference type="Proteomes" id="UP000069443">
    <property type="component" value="Unassembled WGS sequence"/>
</dbReference>
<keyword evidence="4" id="KW-1185">Reference proteome</keyword>
<feature type="transmembrane region" description="Helical" evidence="1">
    <location>
        <begin position="63"/>
        <end position="81"/>
    </location>
</feature>
<sequence>MTAATPRRPALLRGAAVGALTAALAFAAHGTAAGAFPSGGAITALLVLAGAVAAVAAVARGGLATLAAVLAAGQAIGHQLLGVDGHSHLQVNPAAMLAAHTVAVGAGALLIAAGERLGAALSRTVAVITGPRSPRVPSVARACRSGGQPLQSALLVRASISHRGPPVAA</sequence>
<dbReference type="AlphaFoldDB" id="A0A124E3A3"/>
<dbReference type="EMBL" id="BCSY01000135">
    <property type="protein sequence ID" value="GAS99360.1"/>
    <property type="molecule type" value="Genomic_DNA"/>
</dbReference>
<accession>A0A124E3A3</accession>
<evidence type="ECO:0000313" key="3">
    <source>
        <dbReference type="EMBL" id="GAS99360.1"/>
    </source>
</evidence>
<comment type="caution">
    <text evidence="3">The sequence shown here is derived from an EMBL/GenBank/DDBJ whole genome shotgun (WGS) entry which is preliminary data.</text>
</comment>
<feature type="transmembrane region" description="Helical" evidence="1">
    <location>
        <begin position="93"/>
        <end position="113"/>
    </location>
</feature>
<reference evidence="4" key="1">
    <citation type="journal article" date="2016" name="Genome Announc.">
        <title>Draft Genome Sequences of Five Rapidly Growing Mycobacterium Species, M. thermoresistibile, M. fortuitum subsp. acetamidolyticum, M. canariasense, M. brisbanense, and M. novocastrense.</title>
        <authorList>
            <person name="Katahira K."/>
            <person name="Ogura Y."/>
            <person name="Gotoh Y."/>
            <person name="Hayashi T."/>
        </authorList>
    </citation>
    <scope>NUCLEOTIDE SEQUENCE [LARGE SCALE GENOMIC DNA]</scope>
    <source>
        <strain evidence="4">JCM15298</strain>
    </source>
</reference>
<feature type="transmembrane region" description="Helical" evidence="1">
    <location>
        <begin position="37"/>
        <end position="56"/>
    </location>
</feature>
<proteinExistence type="predicted"/>
<organism evidence="3 4">
    <name type="scientific">Mycolicibacterium canariasense</name>
    <name type="common">Mycobacterium canariasense</name>
    <dbReference type="NCBI Taxonomy" id="228230"/>
    <lineage>
        <taxon>Bacteria</taxon>
        <taxon>Bacillati</taxon>
        <taxon>Actinomycetota</taxon>
        <taxon>Actinomycetes</taxon>
        <taxon>Mycobacteriales</taxon>
        <taxon>Mycobacteriaceae</taxon>
        <taxon>Mycolicibacterium</taxon>
    </lineage>
</organism>
<evidence type="ECO:0000313" key="4">
    <source>
        <dbReference type="Proteomes" id="UP000069443"/>
    </source>
</evidence>
<dbReference type="InterPro" id="IPR006311">
    <property type="entry name" value="TAT_signal"/>
</dbReference>
<dbReference type="PROSITE" id="PS51318">
    <property type="entry name" value="TAT"/>
    <property type="match status" value="1"/>
</dbReference>
<feature type="signal peptide" evidence="2">
    <location>
        <begin position="1"/>
        <end position="27"/>
    </location>
</feature>
<dbReference type="RefSeq" id="WP_062660049.1">
    <property type="nucleotide sequence ID" value="NZ_BCSY01000135.1"/>
</dbReference>
<keyword evidence="1" id="KW-0472">Membrane</keyword>
<name>A0A124E3A3_MYCCR</name>
<evidence type="ECO:0000256" key="1">
    <source>
        <dbReference type="SAM" id="Phobius"/>
    </source>
</evidence>
<feature type="chain" id="PRO_5039243300" evidence="2">
    <location>
        <begin position="28"/>
        <end position="169"/>
    </location>
</feature>
<evidence type="ECO:0000256" key="2">
    <source>
        <dbReference type="SAM" id="SignalP"/>
    </source>
</evidence>
<gene>
    <name evidence="3" type="ORF">RMCC_6325</name>
</gene>